<evidence type="ECO:0000313" key="3">
    <source>
        <dbReference type="Proteomes" id="UP000447434"/>
    </source>
</evidence>
<keyword evidence="1" id="KW-0472">Membrane</keyword>
<sequence>MGYDSIPHQFSSSKQFFLLLYIFIFLLLVVISMKQGEWSIPLATSTFEVEKKLSWFEVITKGINNIENIKIGLVNLDQSVDSDIYQQLSALQPRVTSVPINFDHVNGSLKWLDFYPQ</sequence>
<evidence type="ECO:0000256" key="1">
    <source>
        <dbReference type="SAM" id="Phobius"/>
    </source>
</evidence>
<accession>A0A6A4P4W5</accession>
<organism evidence="2 3">
    <name type="scientific">Lupinus albus</name>
    <name type="common">White lupine</name>
    <name type="synonym">Lupinus termis</name>
    <dbReference type="NCBI Taxonomy" id="3870"/>
    <lineage>
        <taxon>Eukaryota</taxon>
        <taxon>Viridiplantae</taxon>
        <taxon>Streptophyta</taxon>
        <taxon>Embryophyta</taxon>
        <taxon>Tracheophyta</taxon>
        <taxon>Spermatophyta</taxon>
        <taxon>Magnoliopsida</taxon>
        <taxon>eudicotyledons</taxon>
        <taxon>Gunneridae</taxon>
        <taxon>Pentapetalae</taxon>
        <taxon>rosids</taxon>
        <taxon>fabids</taxon>
        <taxon>Fabales</taxon>
        <taxon>Fabaceae</taxon>
        <taxon>Papilionoideae</taxon>
        <taxon>50 kb inversion clade</taxon>
        <taxon>genistoids sensu lato</taxon>
        <taxon>core genistoids</taxon>
        <taxon>Genisteae</taxon>
        <taxon>Lupinus</taxon>
    </lineage>
</organism>
<reference evidence="3" key="1">
    <citation type="journal article" date="2020" name="Nat. Commun.">
        <title>Genome sequence of the cluster root forming white lupin.</title>
        <authorList>
            <person name="Hufnagel B."/>
            <person name="Marques A."/>
            <person name="Soriano A."/>
            <person name="Marques L."/>
            <person name="Divol F."/>
            <person name="Doumas P."/>
            <person name="Sallet E."/>
            <person name="Mancinotti D."/>
            <person name="Carrere S."/>
            <person name="Marande W."/>
            <person name="Arribat S."/>
            <person name="Keller J."/>
            <person name="Huneau C."/>
            <person name="Blein T."/>
            <person name="Aime D."/>
            <person name="Laguerre M."/>
            <person name="Taylor J."/>
            <person name="Schubert V."/>
            <person name="Nelson M."/>
            <person name="Geu-Flores F."/>
            <person name="Crespi M."/>
            <person name="Gallardo-Guerrero K."/>
            <person name="Delaux P.-M."/>
            <person name="Salse J."/>
            <person name="Berges H."/>
            <person name="Guyot R."/>
            <person name="Gouzy J."/>
            <person name="Peret B."/>
        </authorList>
    </citation>
    <scope>NUCLEOTIDE SEQUENCE [LARGE SCALE GENOMIC DNA]</scope>
    <source>
        <strain evidence="3">cv. Amiga</strain>
    </source>
</reference>
<comment type="caution">
    <text evidence="2">The sequence shown here is derived from an EMBL/GenBank/DDBJ whole genome shotgun (WGS) entry which is preliminary data.</text>
</comment>
<keyword evidence="1" id="KW-0812">Transmembrane</keyword>
<dbReference type="AlphaFoldDB" id="A0A6A4P4W5"/>
<keyword evidence="3" id="KW-1185">Reference proteome</keyword>
<protein>
    <submittedName>
        <fullName evidence="2">Uncharacterized protein</fullName>
    </submittedName>
</protein>
<name>A0A6A4P4W5_LUPAL</name>
<gene>
    <name evidence="2" type="ORF">Lalb_Chr18g0045601</name>
</gene>
<feature type="transmembrane region" description="Helical" evidence="1">
    <location>
        <begin position="15"/>
        <end position="33"/>
    </location>
</feature>
<dbReference type="EMBL" id="WOCE01000018">
    <property type="protein sequence ID" value="KAE9593677.1"/>
    <property type="molecule type" value="Genomic_DNA"/>
</dbReference>
<dbReference type="Proteomes" id="UP000447434">
    <property type="component" value="Chromosome 18"/>
</dbReference>
<proteinExistence type="predicted"/>
<dbReference type="OrthoDB" id="1678731at2759"/>
<keyword evidence="1" id="KW-1133">Transmembrane helix</keyword>
<evidence type="ECO:0000313" key="2">
    <source>
        <dbReference type="EMBL" id="KAE9593677.1"/>
    </source>
</evidence>